<reference evidence="17" key="1">
    <citation type="submission" date="2020-07" db="EMBL/GenBank/DDBJ databases">
        <title>Genome sequence and genetic diversity analysis of an under-domesticated orphan crop, white fonio (Digitaria exilis).</title>
        <authorList>
            <person name="Bennetzen J.L."/>
            <person name="Chen S."/>
            <person name="Ma X."/>
            <person name="Wang X."/>
            <person name="Yssel A.E.J."/>
            <person name="Chaluvadi S.R."/>
            <person name="Johnson M."/>
            <person name="Gangashetty P."/>
            <person name="Hamidou F."/>
            <person name="Sanogo M.D."/>
            <person name="Zwaenepoel A."/>
            <person name="Wallace J."/>
            <person name="Van De Peer Y."/>
            <person name="Van Deynze A."/>
        </authorList>
    </citation>
    <scope>NUCLEOTIDE SEQUENCE</scope>
    <source>
        <tissue evidence="17">Leaves</tissue>
    </source>
</reference>
<dbReference type="InterPro" id="IPR051378">
    <property type="entry name" value="Cell2Cell_Antifungal"/>
</dbReference>
<evidence type="ECO:0000313" key="18">
    <source>
        <dbReference type="Proteomes" id="UP000636709"/>
    </source>
</evidence>
<dbReference type="PROSITE" id="PS51473">
    <property type="entry name" value="GNK2"/>
    <property type="match status" value="1"/>
</dbReference>
<comment type="subcellular location">
    <subcellularLocation>
        <location evidence="13">Cell junction</location>
        <location evidence="13">Plasmodesma</location>
    </subcellularLocation>
    <subcellularLocation>
        <location evidence="1">Cell membrane</location>
        <topology evidence="1">Single-pass type I membrane protein</topology>
    </subcellularLocation>
</comment>
<evidence type="ECO:0000256" key="2">
    <source>
        <dbReference type="ARBA" id="ARBA00022529"/>
    </source>
</evidence>
<dbReference type="InterPro" id="IPR002902">
    <property type="entry name" value="GNK2"/>
</dbReference>
<gene>
    <name evidence="17" type="ORF">HU200_015790</name>
</gene>
<keyword evidence="10" id="KW-0044">Antibiotic</keyword>
<evidence type="ECO:0000256" key="7">
    <source>
        <dbReference type="ARBA" id="ARBA00022737"/>
    </source>
</evidence>
<keyword evidence="18" id="KW-1185">Reference proteome</keyword>
<dbReference type="PANTHER" id="PTHR32080">
    <property type="entry name" value="ANTIFUNGAL PROTEIN GINKBILOBIN-2-LIKE"/>
    <property type="match status" value="1"/>
</dbReference>
<evidence type="ECO:0000256" key="4">
    <source>
        <dbReference type="ARBA" id="ARBA00022581"/>
    </source>
</evidence>
<dbReference type="Pfam" id="PF01657">
    <property type="entry name" value="Stress-antifung"/>
    <property type="match status" value="1"/>
</dbReference>
<sequence>MASSKQEAPPLRFNYSITLLLLLLLIASSLHGAAAVPTGVLCNHKTYGDDDPFGASLVQLLQQLVLLTPYEGNLYASLPHTGALAYGHAACLPRVQLPDDCEKCLRSAVKQILDTCGYNRIGAKAMLADCMVHYEQYYFVD</sequence>
<evidence type="ECO:0000313" key="17">
    <source>
        <dbReference type="EMBL" id="KAF8731847.1"/>
    </source>
</evidence>
<dbReference type="GO" id="GO:0005537">
    <property type="term" value="F:D-mannose binding"/>
    <property type="evidence" value="ECO:0007669"/>
    <property type="project" value="UniProtKB-KW"/>
</dbReference>
<name>A0A835KK40_9POAL</name>
<dbReference type="GO" id="GO:0050832">
    <property type="term" value="P:defense response to fungus"/>
    <property type="evidence" value="ECO:0007669"/>
    <property type="project" value="UniProtKB-KW"/>
</dbReference>
<protein>
    <recommendedName>
        <fullName evidence="16">Gnk2-homologous domain-containing protein</fullName>
    </recommendedName>
</protein>
<comment type="similarity">
    <text evidence="14">Belongs to the cysteine-rich repeat secretory protein family. Plasmodesmata-located proteins (PDLD) subfamily.</text>
</comment>
<keyword evidence="11" id="KW-0465">Mannose-binding</keyword>
<dbReference type="EMBL" id="JACEFO010001605">
    <property type="protein sequence ID" value="KAF8731847.1"/>
    <property type="molecule type" value="Genomic_DNA"/>
</dbReference>
<feature type="signal peptide" evidence="15">
    <location>
        <begin position="1"/>
        <end position="35"/>
    </location>
</feature>
<evidence type="ECO:0000256" key="3">
    <source>
        <dbReference type="ARBA" id="ARBA00022577"/>
    </source>
</evidence>
<proteinExistence type="inferred from homology"/>
<dbReference type="PANTHER" id="PTHR32080:SF54">
    <property type="entry name" value="GNK2-HOMOLOGOUS DOMAIN-CONTAINING PROTEIN"/>
    <property type="match status" value="1"/>
</dbReference>
<dbReference type="GO" id="GO:0009506">
    <property type="term" value="C:plasmodesma"/>
    <property type="evidence" value="ECO:0007669"/>
    <property type="project" value="UniProtKB-SubCell"/>
</dbReference>
<evidence type="ECO:0000256" key="13">
    <source>
        <dbReference type="ARBA" id="ARBA00024184"/>
    </source>
</evidence>
<feature type="domain" description="Gnk2-homologous" evidence="16">
    <location>
        <begin position="35"/>
        <end position="139"/>
    </location>
</feature>
<dbReference type="GO" id="GO:0005886">
    <property type="term" value="C:plasma membrane"/>
    <property type="evidence" value="ECO:0007669"/>
    <property type="project" value="UniProtKB-SubCell"/>
</dbReference>
<accession>A0A835KK40</accession>
<evidence type="ECO:0000256" key="15">
    <source>
        <dbReference type="SAM" id="SignalP"/>
    </source>
</evidence>
<evidence type="ECO:0000256" key="12">
    <source>
        <dbReference type="ARBA" id="ARBA00023157"/>
    </source>
</evidence>
<keyword evidence="5 15" id="KW-0732">Signal</keyword>
<dbReference type="AlphaFoldDB" id="A0A835KK40"/>
<dbReference type="Proteomes" id="UP000636709">
    <property type="component" value="Unassembled WGS sequence"/>
</dbReference>
<dbReference type="OrthoDB" id="1888914at2759"/>
<dbReference type="GO" id="GO:0042742">
    <property type="term" value="P:defense response to bacterium"/>
    <property type="evidence" value="ECO:0007669"/>
    <property type="project" value="UniProtKB-KW"/>
</dbReference>
<evidence type="ECO:0000259" key="16">
    <source>
        <dbReference type="PROSITE" id="PS51473"/>
    </source>
</evidence>
<evidence type="ECO:0000256" key="14">
    <source>
        <dbReference type="ARBA" id="ARBA00038393"/>
    </source>
</evidence>
<comment type="caution">
    <text evidence="17">The sequence shown here is derived from an EMBL/GenBank/DDBJ whole genome shotgun (WGS) entry which is preliminary data.</text>
</comment>
<dbReference type="GO" id="GO:0031640">
    <property type="term" value="P:killing of cells of another organism"/>
    <property type="evidence" value="ECO:0007669"/>
    <property type="project" value="UniProtKB-KW"/>
</dbReference>
<keyword evidence="7" id="KW-0677">Repeat</keyword>
<evidence type="ECO:0000256" key="9">
    <source>
        <dbReference type="ARBA" id="ARBA00022949"/>
    </source>
</evidence>
<keyword evidence="12" id="KW-1015">Disulfide bond</keyword>
<dbReference type="CDD" id="cd23509">
    <property type="entry name" value="Gnk2-like"/>
    <property type="match status" value="1"/>
</dbReference>
<keyword evidence="9" id="KW-0965">Cell junction</keyword>
<evidence type="ECO:0000256" key="1">
    <source>
        <dbReference type="ARBA" id="ARBA00004251"/>
    </source>
</evidence>
<evidence type="ECO:0000256" key="8">
    <source>
        <dbReference type="ARBA" id="ARBA00022821"/>
    </source>
</evidence>
<evidence type="ECO:0000256" key="6">
    <source>
        <dbReference type="ARBA" id="ARBA00022734"/>
    </source>
</evidence>
<keyword evidence="8" id="KW-0611">Plant defense</keyword>
<evidence type="ECO:0000256" key="10">
    <source>
        <dbReference type="ARBA" id="ARBA00023022"/>
    </source>
</evidence>
<keyword evidence="4" id="KW-0945">Host-virus interaction</keyword>
<organism evidence="17 18">
    <name type="scientific">Digitaria exilis</name>
    <dbReference type="NCBI Taxonomy" id="1010633"/>
    <lineage>
        <taxon>Eukaryota</taxon>
        <taxon>Viridiplantae</taxon>
        <taxon>Streptophyta</taxon>
        <taxon>Embryophyta</taxon>
        <taxon>Tracheophyta</taxon>
        <taxon>Spermatophyta</taxon>
        <taxon>Magnoliopsida</taxon>
        <taxon>Liliopsida</taxon>
        <taxon>Poales</taxon>
        <taxon>Poaceae</taxon>
        <taxon>PACMAD clade</taxon>
        <taxon>Panicoideae</taxon>
        <taxon>Panicodae</taxon>
        <taxon>Paniceae</taxon>
        <taxon>Anthephorinae</taxon>
        <taxon>Digitaria</taxon>
    </lineage>
</organism>
<keyword evidence="6" id="KW-0430">Lectin</keyword>
<dbReference type="Gene3D" id="3.30.430.20">
    <property type="entry name" value="Gnk2 domain, C-X8-C-X2-C motif"/>
    <property type="match status" value="1"/>
</dbReference>
<evidence type="ECO:0000256" key="5">
    <source>
        <dbReference type="ARBA" id="ARBA00022729"/>
    </source>
</evidence>
<feature type="chain" id="PRO_5032560861" description="Gnk2-homologous domain-containing protein" evidence="15">
    <location>
        <begin position="36"/>
        <end position="141"/>
    </location>
</feature>
<dbReference type="InterPro" id="IPR038408">
    <property type="entry name" value="GNK2_sf"/>
</dbReference>
<evidence type="ECO:0000256" key="11">
    <source>
        <dbReference type="ARBA" id="ARBA00023035"/>
    </source>
</evidence>
<keyword evidence="2" id="KW-0929">Antimicrobial</keyword>
<keyword evidence="3" id="KW-0295">Fungicide</keyword>